<dbReference type="Gene3D" id="2.40.50.140">
    <property type="entry name" value="Nucleic acid-binding proteins"/>
    <property type="match status" value="1"/>
</dbReference>
<dbReference type="InterPro" id="IPR052165">
    <property type="entry name" value="Membrane_assoc_protease"/>
</dbReference>
<proteinExistence type="predicted"/>
<evidence type="ECO:0000256" key="4">
    <source>
        <dbReference type="ARBA" id="ARBA00023136"/>
    </source>
</evidence>
<dbReference type="SUPFAM" id="SSF52096">
    <property type="entry name" value="ClpP/crotonase"/>
    <property type="match status" value="1"/>
</dbReference>
<feature type="compositionally biased region" description="Low complexity" evidence="5">
    <location>
        <begin position="509"/>
        <end position="519"/>
    </location>
</feature>
<evidence type="ECO:0000256" key="2">
    <source>
        <dbReference type="ARBA" id="ARBA00022692"/>
    </source>
</evidence>
<evidence type="ECO:0000256" key="5">
    <source>
        <dbReference type="SAM" id="MobiDB-lite"/>
    </source>
</evidence>
<dbReference type="RefSeq" id="WP_252253588.1">
    <property type="nucleotide sequence ID" value="NZ_CP098736.1"/>
</dbReference>
<dbReference type="PANTHER" id="PTHR33507:SF4">
    <property type="entry name" value="NODULATION COMPETITIVENESS PROTEIN NFED"/>
    <property type="match status" value="1"/>
</dbReference>
<feature type="domain" description="NfeD1b N-terminal" evidence="10">
    <location>
        <begin position="45"/>
        <end position="176"/>
    </location>
</feature>
<dbReference type="Pfam" id="PF01957">
    <property type="entry name" value="NfeD"/>
    <property type="match status" value="1"/>
</dbReference>
<dbReference type="PANTHER" id="PTHR33507">
    <property type="entry name" value="INNER MEMBRANE PROTEIN YBBJ"/>
    <property type="match status" value="1"/>
</dbReference>
<organism evidence="11 12">
    <name type="scientific">Cupriavidus gilardii</name>
    <dbReference type="NCBI Taxonomy" id="82541"/>
    <lineage>
        <taxon>Bacteria</taxon>
        <taxon>Pseudomonadati</taxon>
        <taxon>Pseudomonadota</taxon>
        <taxon>Betaproteobacteria</taxon>
        <taxon>Burkholderiales</taxon>
        <taxon>Burkholderiaceae</taxon>
        <taxon>Cupriavidus</taxon>
    </lineage>
</organism>
<dbReference type="InterPro" id="IPR056739">
    <property type="entry name" value="NfeD_membrane"/>
</dbReference>
<feature type="region of interest" description="Disordered" evidence="5">
    <location>
        <begin position="486"/>
        <end position="519"/>
    </location>
</feature>
<evidence type="ECO:0000256" key="1">
    <source>
        <dbReference type="ARBA" id="ARBA00004141"/>
    </source>
</evidence>
<comment type="subcellular location">
    <subcellularLocation>
        <location evidence="1">Membrane</location>
        <topology evidence="1">Multi-pass membrane protein</topology>
    </subcellularLocation>
</comment>
<evidence type="ECO:0000259" key="9">
    <source>
        <dbReference type="Pfam" id="PF24961"/>
    </source>
</evidence>
<protein>
    <submittedName>
        <fullName evidence="11">Nodulation protein NfeD</fullName>
    </submittedName>
</protein>
<evidence type="ECO:0000259" key="8">
    <source>
        <dbReference type="Pfam" id="PF01957"/>
    </source>
</evidence>
<reference evidence="11" key="1">
    <citation type="submission" date="2022-06" db="EMBL/GenBank/DDBJ databases">
        <title>Complete genome sequence and characterization of Cupriavidus gilardii QJ1 isolated from contaminating cells.</title>
        <authorList>
            <person name="Qi J."/>
        </authorList>
    </citation>
    <scope>NUCLEOTIDE SEQUENCE</scope>
    <source>
        <strain evidence="11">QJ1</strain>
    </source>
</reference>
<feature type="transmembrane region" description="Helical" evidence="6">
    <location>
        <begin position="373"/>
        <end position="392"/>
    </location>
</feature>
<evidence type="ECO:0000256" key="3">
    <source>
        <dbReference type="ARBA" id="ARBA00022989"/>
    </source>
</evidence>
<evidence type="ECO:0000256" key="7">
    <source>
        <dbReference type="SAM" id="SignalP"/>
    </source>
</evidence>
<keyword evidence="4 6" id="KW-0472">Membrane</keyword>
<feature type="domain" description="NfeD integral membrane" evidence="9">
    <location>
        <begin position="305"/>
        <end position="416"/>
    </location>
</feature>
<keyword evidence="3 6" id="KW-1133">Transmembrane helix</keyword>
<feature type="transmembrane region" description="Helical" evidence="6">
    <location>
        <begin position="296"/>
        <end position="318"/>
    </location>
</feature>
<dbReference type="Pfam" id="PF25145">
    <property type="entry name" value="NfeD1b_N"/>
    <property type="match status" value="1"/>
</dbReference>
<evidence type="ECO:0000259" key="10">
    <source>
        <dbReference type="Pfam" id="PF25145"/>
    </source>
</evidence>
<dbReference type="InterPro" id="IPR012340">
    <property type="entry name" value="NA-bd_OB-fold"/>
</dbReference>
<dbReference type="SUPFAM" id="SSF141322">
    <property type="entry name" value="NfeD domain-like"/>
    <property type="match status" value="1"/>
</dbReference>
<gene>
    <name evidence="11" type="ORF">NDR89_14585</name>
</gene>
<evidence type="ECO:0000313" key="12">
    <source>
        <dbReference type="Proteomes" id="UP001056648"/>
    </source>
</evidence>
<dbReference type="InterPro" id="IPR029045">
    <property type="entry name" value="ClpP/crotonase-like_dom_sf"/>
</dbReference>
<accession>A0ABY4VVH4</accession>
<name>A0ABY4VVH4_9BURK</name>
<dbReference type="Gene3D" id="3.90.226.10">
    <property type="entry name" value="2-enoyl-CoA Hydratase, Chain A, domain 1"/>
    <property type="match status" value="1"/>
</dbReference>
<feature type="compositionally biased region" description="Basic and acidic residues" evidence="5">
    <location>
        <begin position="187"/>
        <end position="198"/>
    </location>
</feature>
<feature type="compositionally biased region" description="Pro residues" evidence="5">
    <location>
        <begin position="498"/>
        <end position="508"/>
    </location>
</feature>
<feature type="transmembrane region" description="Helical" evidence="6">
    <location>
        <begin position="404"/>
        <end position="425"/>
    </location>
</feature>
<dbReference type="InterPro" id="IPR056738">
    <property type="entry name" value="NfeD1b_N"/>
</dbReference>
<feature type="chain" id="PRO_5046250226" evidence="7">
    <location>
        <begin position="27"/>
        <end position="519"/>
    </location>
</feature>
<feature type="signal peptide" evidence="7">
    <location>
        <begin position="1"/>
        <end position="26"/>
    </location>
</feature>
<keyword evidence="2 6" id="KW-0812">Transmembrane</keyword>
<dbReference type="Pfam" id="PF24961">
    <property type="entry name" value="NfeD_membrane"/>
    <property type="match status" value="1"/>
</dbReference>
<evidence type="ECO:0000256" key="6">
    <source>
        <dbReference type="SAM" id="Phobius"/>
    </source>
</evidence>
<feature type="domain" description="NfeD-like C-terminal" evidence="8">
    <location>
        <begin position="438"/>
        <end position="487"/>
    </location>
</feature>
<feature type="compositionally biased region" description="Low complexity" evidence="5">
    <location>
        <begin position="171"/>
        <end position="186"/>
    </location>
</feature>
<dbReference type="EMBL" id="CP098736">
    <property type="protein sequence ID" value="USE80958.1"/>
    <property type="molecule type" value="Genomic_DNA"/>
</dbReference>
<dbReference type="CDD" id="cd07020">
    <property type="entry name" value="Clp_protease_NfeD_1"/>
    <property type="match status" value="1"/>
</dbReference>
<evidence type="ECO:0000313" key="11">
    <source>
        <dbReference type="EMBL" id="USE80958.1"/>
    </source>
</evidence>
<dbReference type="InterPro" id="IPR002810">
    <property type="entry name" value="NfeD-like_C"/>
</dbReference>
<keyword evidence="7" id="KW-0732">Signal</keyword>
<dbReference type="Proteomes" id="UP001056648">
    <property type="component" value="Chromosome 2"/>
</dbReference>
<feature type="compositionally biased region" description="Basic and acidic residues" evidence="5">
    <location>
        <begin position="151"/>
        <end position="170"/>
    </location>
</feature>
<keyword evidence="12" id="KW-1185">Reference proteome</keyword>
<sequence>MNAQASFARRFAAALLLIVGMTLALAQPGGTADRARAQPAAAAPVYLIPLKGAVGPASASFVRRGFEQARQAGAQLIVLEMDTPGGLDPSMRQIIQDILASPVPVLGYVYPGGARAASAGTYILYASHLAAMAPGTNLGAASPVRLGIGGPERERERELERRQRAERPADRGPASAGAASAPAGAASDRKDKDSKEDDRLDTLERKQLHDAAAYIRGLAQLRGRNAEWAERAVREAVSLSADEAAAQRVVDLIAPDVPALLRAVDGRAVVAAGASRTLRTAQASVVELEPDWRYRLLAVLTEPSVALILMMIGIYGLIFEFSTPGMVLPGVAGAICLLLALFALQMLPINYAGLALIALGIGCMVAEAFLPSFGALGLGGIVAFALGAVMLIDTDIPGFGVPLWMIGTLSLAAAALSFGVSAAAVRARRQPAVIADTRVVGNAGRVIDDGWAEVQGERWRVRSAAPLQTGQAVRVTGRQGLVLDVEPVDSLAADASPTRPPPPSPTSPTSPTSPQGDRP</sequence>
<feature type="transmembrane region" description="Helical" evidence="6">
    <location>
        <begin position="325"/>
        <end position="343"/>
    </location>
</feature>
<feature type="region of interest" description="Disordered" evidence="5">
    <location>
        <begin position="141"/>
        <end position="198"/>
    </location>
</feature>